<dbReference type="Pfam" id="PF00581">
    <property type="entry name" value="Rhodanese"/>
    <property type="match status" value="1"/>
</dbReference>
<dbReference type="KEGG" id="orp:MOP44_21575"/>
<dbReference type="PROSITE" id="PS50206">
    <property type="entry name" value="RHODANESE_3"/>
    <property type="match status" value="1"/>
</dbReference>
<dbReference type="Proteomes" id="UP001059380">
    <property type="component" value="Chromosome"/>
</dbReference>
<dbReference type="InterPro" id="IPR036873">
    <property type="entry name" value="Rhodanese-like_dom_sf"/>
</dbReference>
<dbReference type="PANTHER" id="PTHR44086:SF10">
    <property type="entry name" value="THIOSULFATE SULFURTRANSFERASE_RHODANESE-LIKE DOMAIN-CONTAINING PROTEIN 3"/>
    <property type="match status" value="1"/>
</dbReference>
<name>A0A9J7BKM2_9BACT</name>
<evidence type="ECO:0000313" key="3">
    <source>
        <dbReference type="Proteomes" id="UP001059380"/>
    </source>
</evidence>
<accession>A0A9J7BKM2</accession>
<dbReference type="RefSeq" id="WP_260792481.1">
    <property type="nucleotide sequence ID" value="NZ_CP093313.1"/>
</dbReference>
<organism evidence="2 3">
    <name type="scientific">Occallatibacter riparius</name>
    <dbReference type="NCBI Taxonomy" id="1002689"/>
    <lineage>
        <taxon>Bacteria</taxon>
        <taxon>Pseudomonadati</taxon>
        <taxon>Acidobacteriota</taxon>
        <taxon>Terriglobia</taxon>
        <taxon>Terriglobales</taxon>
        <taxon>Acidobacteriaceae</taxon>
        <taxon>Occallatibacter</taxon>
    </lineage>
</organism>
<sequence length="107" mass="12329">MLDYEISATETAELMRNKQARLIDVREPWEFETAHIDGSMLIPMGDVPARAHQEFDPDEHLVILCHHGQRSLNVTVWLRNQGFENVQSLRGGIDAWSIQIDPTISRY</sequence>
<proteinExistence type="predicted"/>
<keyword evidence="3" id="KW-1185">Reference proteome</keyword>
<dbReference type="PANTHER" id="PTHR44086">
    <property type="entry name" value="THIOSULFATE SULFURTRANSFERASE RDL2, MITOCHONDRIAL-RELATED"/>
    <property type="match status" value="1"/>
</dbReference>
<evidence type="ECO:0000259" key="1">
    <source>
        <dbReference type="PROSITE" id="PS50206"/>
    </source>
</evidence>
<feature type="domain" description="Rhodanese" evidence="1">
    <location>
        <begin position="16"/>
        <end position="105"/>
    </location>
</feature>
<reference evidence="2" key="1">
    <citation type="submission" date="2021-04" db="EMBL/GenBank/DDBJ databases">
        <title>Phylogenetic analysis of Acidobacteriaceae.</title>
        <authorList>
            <person name="Qiu L."/>
            <person name="Zhang Q."/>
        </authorList>
    </citation>
    <scope>NUCLEOTIDE SEQUENCE</scope>
    <source>
        <strain evidence="2">DSM 25168</strain>
    </source>
</reference>
<dbReference type="InterPro" id="IPR001763">
    <property type="entry name" value="Rhodanese-like_dom"/>
</dbReference>
<dbReference type="AlphaFoldDB" id="A0A9J7BKM2"/>
<dbReference type="Gene3D" id="3.40.250.10">
    <property type="entry name" value="Rhodanese-like domain"/>
    <property type="match status" value="1"/>
</dbReference>
<gene>
    <name evidence="2" type="ORF">MOP44_21575</name>
</gene>
<evidence type="ECO:0000313" key="2">
    <source>
        <dbReference type="EMBL" id="UWZ83147.1"/>
    </source>
</evidence>
<dbReference type="SUPFAM" id="SSF52821">
    <property type="entry name" value="Rhodanese/Cell cycle control phosphatase"/>
    <property type="match status" value="1"/>
</dbReference>
<dbReference type="GO" id="GO:0004792">
    <property type="term" value="F:thiosulfate-cyanide sulfurtransferase activity"/>
    <property type="evidence" value="ECO:0007669"/>
    <property type="project" value="TreeGrafter"/>
</dbReference>
<dbReference type="EMBL" id="CP093313">
    <property type="protein sequence ID" value="UWZ83147.1"/>
    <property type="molecule type" value="Genomic_DNA"/>
</dbReference>
<dbReference type="SMART" id="SM00450">
    <property type="entry name" value="RHOD"/>
    <property type="match status" value="1"/>
</dbReference>
<protein>
    <submittedName>
        <fullName evidence="2">Sulfurtransferase</fullName>
    </submittedName>
</protein>